<sequence length="149" mass="15613">MMLRLPIRRFGDVKDQLLIMRLITIVALSLLLFVGIAATSHSEAEGITPAQSTSSGVVDFADSDDVADLGSAQVAATADGSNALLGAALCVLGILCGFTAIVLSLRLLRTPRMSHVGFTKRSALHPLTAPGTRTRTTGPSLIRLSVSRT</sequence>
<protein>
    <recommendedName>
        <fullName evidence="4">Transmembrane protein</fullName>
    </recommendedName>
</protein>
<keyword evidence="1" id="KW-0812">Transmembrane</keyword>
<evidence type="ECO:0008006" key="4">
    <source>
        <dbReference type="Google" id="ProtNLM"/>
    </source>
</evidence>
<evidence type="ECO:0000256" key="1">
    <source>
        <dbReference type="SAM" id="Phobius"/>
    </source>
</evidence>
<feature type="transmembrane region" description="Helical" evidence="1">
    <location>
        <begin position="83"/>
        <end position="105"/>
    </location>
</feature>
<accession>A0ABV3LFB8</accession>
<name>A0ABV3LFB8_9MICO</name>
<organism evidence="2 3">
    <name type="scientific">Microbacterium profundi</name>
    <dbReference type="NCBI Taxonomy" id="450380"/>
    <lineage>
        <taxon>Bacteria</taxon>
        <taxon>Bacillati</taxon>
        <taxon>Actinomycetota</taxon>
        <taxon>Actinomycetes</taxon>
        <taxon>Micrococcales</taxon>
        <taxon>Microbacteriaceae</taxon>
        <taxon>Microbacterium</taxon>
    </lineage>
</organism>
<evidence type="ECO:0000313" key="3">
    <source>
        <dbReference type="Proteomes" id="UP001553715"/>
    </source>
</evidence>
<keyword evidence="1" id="KW-1133">Transmembrane helix</keyword>
<dbReference type="EMBL" id="JBFBMH010000005">
    <property type="protein sequence ID" value="MEW1974594.1"/>
    <property type="molecule type" value="Genomic_DNA"/>
</dbReference>
<reference evidence="2 3" key="1">
    <citation type="submission" date="2024-06" db="EMBL/GenBank/DDBJ databases">
        <title>The Natural Products Discovery Center: Release of the First 8490 Sequenced Strains for Exploring Actinobacteria Biosynthetic Diversity.</title>
        <authorList>
            <person name="Kalkreuter E."/>
            <person name="Kautsar S.A."/>
            <person name="Yang D."/>
            <person name="Bader C.D."/>
            <person name="Teijaro C.N."/>
            <person name="Fluegel L."/>
            <person name="Davis C.M."/>
            <person name="Simpson J.R."/>
            <person name="Lauterbach L."/>
            <person name="Steele A.D."/>
            <person name="Gui C."/>
            <person name="Meng S."/>
            <person name="Li G."/>
            <person name="Viehrig K."/>
            <person name="Ye F."/>
            <person name="Su P."/>
            <person name="Kiefer A.F."/>
            <person name="Nichols A."/>
            <person name="Cepeda A.J."/>
            <person name="Yan W."/>
            <person name="Fan B."/>
            <person name="Jiang Y."/>
            <person name="Adhikari A."/>
            <person name="Zheng C.-J."/>
            <person name="Schuster L."/>
            <person name="Cowan T.M."/>
            <person name="Smanski M.J."/>
            <person name="Chevrette M.G."/>
            <person name="De Carvalho L.P.S."/>
            <person name="Shen B."/>
        </authorList>
    </citation>
    <scope>NUCLEOTIDE SEQUENCE [LARGE SCALE GENOMIC DNA]</scope>
    <source>
        <strain evidence="2 3">NPDC077434</strain>
    </source>
</reference>
<evidence type="ECO:0000313" key="2">
    <source>
        <dbReference type="EMBL" id="MEW1974594.1"/>
    </source>
</evidence>
<proteinExistence type="predicted"/>
<gene>
    <name evidence="2" type="ORF">AB0301_05855</name>
</gene>
<dbReference type="RefSeq" id="WP_206476974.1">
    <property type="nucleotide sequence ID" value="NZ_JAJVKR010000006.1"/>
</dbReference>
<keyword evidence="1" id="KW-0472">Membrane</keyword>
<keyword evidence="3" id="KW-1185">Reference proteome</keyword>
<comment type="caution">
    <text evidence="2">The sequence shown here is derived from an EMBL/GenBank/DDBJ whole genome shotgun (WGS) entry which is preliminary data.</text>
</comment>
<dbReference type="Proteomes" id="UP001553715">
    <property type="component" value="Unassembled WGS sequence"/>
</dbReference>